<dbReference type="AlphaFoldDB" id="A0A835B0Z9"/>
<organism evidence="4 5">
    <name type="scientific">Digitaria exilis</name>
    <dbReference type="NCBI Taxonomy" id="1010633"/>
    <lineage>
        <taxon>Eukaryota</taxon>
        <taxon>Viridiplantae</taxon>
        <taxon>Streptophyta</taxon>
        <taxon>Embryophyta</taxon>
        <taxon>Tracheophyta</taxon>
        <taxon>Spermatophyta</taxon>
        <taxon>Magnoliopsida</taxon>
        <taxon>Liliopsida</taxon>
        <taxon>Poales</taxon>
        <taxon>Poaceae</taxon>
        <taxon>PACMAD clade</taxon>
        <taxon>Panicoideae</taxon>
        <taxon>Panicodae</taxon>
        <taxon>Paniceae</taxon>
        <taxon>Anthephorinae</taxon>
        <taxon>Digitaria</taxon>
    </lineage>
</organism>
<evidence type="ECO:0000259" key="3">
    <source>
        <dbReference type="Pfam" id="PF20241"/>
    </source>
</evidence>
<evidence type="ECO:0000313" key="4">
    <source>
        <dbReference type="EMBL" id="KAF8669513.1"/>
    </source>
</evidence>
<reference evidence="4" key="1">
    <citation type="submission" date="2020-07" db="EMBL/GenBank/DDBJ databases">
        <title>Genome sequence and genetic diversity analysis of an under-domesticated orphan crop, white fonio (Digitaria exilis).</title>
        <authorList>
            <person name="Bennetzen J.L."/>
            <person name="Chen S."/>
            <person name="Ma X."/>
            <person name="Wang X."/>
            <person name="Yssel A.E.J."/>
            <person name="Chaluvadi S.R."/>
            <person name="Johnson M."/>
            <person name="Gangashetty P."/>
            <person name="Hamidou F."/>
            <person name="Sanogo M.D."/>
            <person name="Zwaenepoel A."/>
            <person name="Wallace J."/>
            <person name="Van De Peer Y."/>
            <person name="Van Deynze A."/>
        </authorList>
    </citation>
    <scope>NUCLEOTIDE SEQUENCE</scope>
    <source>
        <tissue evidence="4">Leaves</tissue>
    </source>
</reference>
<dbReference type="Proteomes" id="UP000636709">
    <property type="component" value="Unassembled WGS sequence"/>
</dbReference>
<sequence>MKMRPRTLLGVFFFMADADGKLPSWVEAEAMEARLSMIQDKIRQLLAAAKNADFSGMNEAERAAKQAEMKEERLALIHEFARLASVRKDPDYSGMTETERAAEAERRRQQALQEARRLQMEGHPLGQTSEARGLGSHPRLRSQAAARLLQQMLFHPHGPNGPRRVVLSTVDVICAVVIHAVEATIAVEFLQGDFYGAITAYTTSIKDRLVLYDSEVACAMTGDDCGAIHLMRPIVSVSVKDILVIVAQSGDSKSELVFTPRTNGEDEAEITVGATRMRVKVAWSVMNP</sequence>
<dbReference type="PANTHER" id="PTHR33065:SF93">
    <property type="entry name" value="DUF6598 DOMAIN-CONTAINING PROTEIN"/>
    <property type="match status" value="1"/>
</dbReference>
<keyword evidence="2" id="KW-0732">Signal</keyword>
<dbReference type="OrthoDB" id="594396at2759"/>
<feature type="domain" description="DUF6598" evidence="3">
    <location>
        <begin position="167"/>
        <end position="281"/>
    </location>
</feature>
<keyword evidence="1" id="KW-0175">Coiled coil</keyword>
<protein>
    <recommendedName>
        <fullName evidence="3">DUF6598 domain-containing protein</fullName>
    </recommendedName>
</protein>
<dbReference type="InterPro" id="IPR046533">
    <property type="entry name" value="DUF6598"/>
</dbReference>
<dbReference type="PANTHER" id="PTHR33065">
    <property type="entry name" value="OS07G0486400 PROTEIN"/>
    <property type="match status" value="1"/>
</dbReference>
<evidence type="ECO:0000256" key="1">
    <source>
        <dbReference type="SAM" id="Coils"/>
    </source>
</evidence>
<accession>A0A835B0Z9</accession>
<name>A0A835B0Z9_9POAL</name>
<feature type="coiled-coil region" evidence="1">
    <location>
        <begin position="28"/>
        <end position="121"/>
    </location>
</feature>
<gene>
    <name evidence="4" type="ORF">HU200_051316</name>
</gene>
<feature type="chain" id="PRO_5032472956" description="DUF6598 domain-containing protein" evidence="2">
    <location>
        <begin position="21"/>
        <end position="288"/>
    </location>
</feature>
<dbReference type="EMBL" id="JACEFO010002270">
    <property type="protein sequence ID" value="KAF8669513.1"/>
    <property type="molecule type" value="Genomic_DNA"/>
</dbReference>
<comment type="caution">
    <text evidence="4">The sequence shown here is derived from an EMBL/GenBank/DDBJ whole genome shotgun (WGS) entry which is preliminary data.</text>
</comment>
<dbReference type="Pfam" id="PF20241">
    <property type="entry name" value="DUF6598"/>
    <property type="match status" value="1"/>
</dbReference>
<evidence type="ECO:0000256" key="2">
    <source>
        <dbReference type="SAM" id="SignalP"/>
    </source>
</evidence>
<feature type="signal peptide" evidence="2">
    <location>
        <begin position="1"/>
        <end position="20"/>
    </location>
</feature>
<proteinExistence type="predicted"/>
<keyword evidence="5" id="KW-1185">Reference proteome</keyword>
<evidence type="ECO:0000313" key="5">
    <source>
        <dbReference type="Proteomes" id="UP000636709"/>
    </source>
</evidence>